<evidence type="ECO:0000256" key="3">
    <source>
        <dbReference type="ARBA" id="ARBA00012737"/>
    </source>
</evidence>
<dbReference type="InterPro" id="IPR029055">
    <property type="entry name" value="Ntn_hydrolases_N"/>
</dbReference>
<name>A0ABW5G2G1_9PSEU</name>
<keyword evidence="6" id="KW-0028">Amino-acid biosynthesis</keyword>
<keyword evidence="4" id="KW-0547">Nucleotide-binding</keyword>
<dbReference type="Proteomes" id="UP001597417">
    <property type="component" value="Unassembled WGS sequence"/>
</dbReference>
<evidence type="ECO:0000256" key="7">
    <source>
        <dbReference type="ARBA" id="ARBA00048741"/>
    </source>
</evidence>
<accession>A0ABW5G2G1</accession>
<keyword evidence="5" id="KW-0067">ATP-binding</keyword>
<dbReference type="EC" id="6.3.5.4" evidence="3"/>
<dbReference type="PIRSF" id="PIRSF001589">
    <property type="entry name" value="Asn_synthetase_glu-h"/>
    <property type="match status" value="1"/>
</dbReference>
<evidence type="ECO:0000259" key="8">
    <source>
        <dbReference type="Pfam" id="PF00733"/>
    </source>
</evidence>
<evidence type="ECO:0000256" key="6">
    <source>
        <dbReference type="ARBA" id="ARBA00022888"/>
    </source>
</evidence>
<comment type="caution">
    <text evidence="10">The sequence shown here is derived from an EMBL/GenBank/DDBJ whole genome shotgun (WGS) entry which is preliminary data.</text>
</comment>
<dbReference type="PANTHER" id="PTHR43284:SF1">
    <property type="entry name" value="ASPARAGINE SYNTHETASE"/>
    <property type="match status" value="1"/>
</dbReference>
<proteinExistence type="inferred from homology"/>
<dbReference type="SUPFAM" id="SSF52402">
    <property type="entry name" value="Adenine nucleotide alpha hydrolases-like"/>
    <property type="match status" value="1"/>
</dbReference>
<dbReference type="Pfam" id="PF13537">
    <property type="entry name" value="GATase_7"/>
    <property type="match status" value="1"/>
</dbReference>
<dbReference type="EMBL" id="JBHUKR010000017">
    <property type="protein sequence ID" value="MFD2420326.1"/>
    <property type="molecule type" value="Genomic_DNA"/>
</dbReference>
<evidence type="ECO:0000313" key="11">
    <source>
        <dbReference type="Proteomes" id="UP001597417"/>
    </source>
</evidence>
<dbReference type="SUPFAM" id="SSF56235">
    <property type="entry name" value="N-terminal nucleophile aminohydrolases (Ntn hydrolases)"/>
    <property type="match status" value="1"/>
</dbReference>
<protein>
    <recommendedName>
        <fullName evidence="3">asparagine synthase (glutamine-hydrolyzing)</fullName>
        <ecNumber evidence="3">6.3.5.4</ecNumber>
    </recommendedName>
</protein>
<evidence type="ECO:0000256" key="5">
    <source>
        <dbReference type="ARBA" id="ARBA00022840"/>
    </source>
</evidence>
<organism evidence="10 11">
    <name type="scientific">Amycolatopsis pigmentata</name>
    <dbReference type="NCBI Taxonomy" id="450801"/>
    <lineage>
        <taxon>Bacteria</taxon>
        <taxon>Bacillati</taxon>
        <taxon>Actinomycetota</taxon>
        <taxon>Actinomycetes</taxon>
        <taxon>Pseudonocardiales</taxon>
        <taxon>Pseudonocardiaceae</taxon>
        <taxon>Amycolatopsis</taxon>
    </lineage>
</organism>
<gene>
    <name evidence="10" type="ORF">ACFSXZ_28745</name>
</gene>
<dbReference type="InterPro" id="IPR051786">
    <property type="entry name" value="ASN_synthetase/amidase"/>
</dbReference>
<dbReference type="PANTHER" id="PTHR43284">
    <property type="entry name" value="ASPARAGINE SYNTHETASE (GLUTAMINE-HYDROLYZING)"/>
    <property type="match status" value="1"/>
</dbReference>
<comment type="similarity">
    <text evidence="2">Belongs to the asparagine synthetase family.</text>
</comment>
<dbReference type="InterPro" id="IPR014729">
    <property type="entry name" value="Rossmann-like_a/b/a_fold"/>
</dbReference>
<dbReference type="CDD" id="cd01991">
    <property type="entry name" value="Asn_synthase_B_C"/>
    <property type="match status" value="1"/>
</dbReference>
<dbReference type="RefSeq" id="WP_378268349.1">
    <property type="nucleotide sequence ID" value="NZ_JBHUKR010000017.1"/>
</dbReference>
<evidence type="ECO:0000313" key="10">
    <source>
        <dbReference type="EMBL" id="MFD2420326.1"/>
    </source>
</evidence>
<evidence type="ECO:0000256" key="4">
    <source>
        <dbReference type="ARBA" id="ARBA00022741"/>
    </source>
</evidence>
<keyword evidence="11" id="KW-1185">Reference proteome</keyword>
<feature type="domain" description="Asparagine synthetase" evidence="8">
    <location>
        <begin position="224"/>
        <end position="579"/>
    </location>
</feature>
<evidence type="ECO:0000256" key="1">
    <source>
        <dbReference type="ARBA" id="ARBA00005187"/>
    </source>
</evidence>
<comment type="catalytic activity">
    <reaction evidence="7">
        <text>L-aspartate + L-glutamine + ATP + H2O = L-asparagine + L-glutamate + AMP + diphosphate + H(+)</text>
        <dbReference type="Rhea" id="RHEA:12228"/>
        <dbReference type="ChEBI" id="CHEBI:15377"/>
        <dbReference type="ChEBI" id="CHEBI:15378"/>
        <dbReference type="ChEBI" id="CHEBI:29985"/>
        <dbReference type="ChEBI" id="CHEBI:29991"/>
        <dbReference type="ChEBI" id="CHEBI:30616"/>
        <dbReference type="ChEBI" id="CHEBI:33019"/>
        <dbReference type="ChEBI" id="CHEBI:58048"/>
        <dbReference type="ChEBI" id="CHEBI:58359"/>
        <dbReference type="ChEBI" id="CHEBI:456215"/>
        <dbReference type="EC" id="6.3.5.4"/>
    </reaction>
</comment>
<sequence>MAGIAGWIDRADDLTRQAVTVARMDAGLVTRGGKGGLWVSPVAALIQRIDATWGGSGGPAVHTVDGEARVVALCDGYPGEDTSTTPAEQILAAYLRWGPDLAAHLDGVAAFAIWDVAAGELLLGRDRIGLRPLTYLPTPNGLLFASDVTVLARHPKVPAVLDQEAVCALITQSRPPGEGVLAGMREVPPSCVLRADRHGITIRPYWRLEARPHELDLPRTLDRARDLLCDAIHLVTSGVDPGVMLSGGLDSSVLTGLCSTVTGHPPRTFTVAYAGSGKGPDQSYAAEMARFAGCAHTEVTVDAAELSDPATLAAVVAAKDYPSPYGDKNVSPYLFFRRMAEHTPLVLSGESADVMFGGATGPQSDGRPLTTFPWLERFRQVGKTYGLGTGLFDQDLLRTLDAGAYLDRMFVIALDEVPVLDGEDPVDRVARQVDWINVTRLLELAAGHCEQLSNAVGLQIRFPFADYRLWSFMYNVPTALKFDGGTEKALLRTIGAPVVPDSIMARRKVPYPITYDARYKAALLDRLRELVEDSYAPSRQLIDLEACKRYLTEPALIDRGGWHGRADLEMVLQVDTWMRRLDVGLRI</sequence>
<reference evidence="11" key="1">
    <citation type="journal article" date="2019" name="Int. J. Syst. Evol. Microbiol.">
        <title>The Global Catalogue of Microorganisms (GCM) 10K type strain sequencing project: providing services to taxonomists for standard genome sequencing and annotation.</title>
        <authorList>
            <consortium name="The Broad Institute Genomics Platform"/>
            <consortium name="The Broad Institute Genome Sequencing Center for Infectious Disease"/>
            <person name="Wu L."/>
            <person name="Ma J."/>
        </authorList>
    </citation>
    <scope>NUCLEOTIDE SEQUENCE [LARGE SCALE GENOMIC DNA]</scope>
    <source>
        <strain evidence="11">CGMCC 4.7645</strain>
    </source>
</reference>
<evidence type="ECO:0000259" key="9">
    <source>
        <dbReference type="Pfam" id="PF13537"/>
    </source>
</evidence>
<dbReference type="Gene3D" id="3.40.50.620">
    <property type="entry name" value="HUPs"/>
    <property type="match status" value="1"/>
</dbReference>
<feature type="domain" description="Glutamine amidotransferase type-2" evidence="9">
    <location>
        <begin position="86"/>
        <end position="151"/>
    </location>
</feature>
<dbReference type="InterPro" id="IPR017932">
    <property type="entry name" value="GATase_2_dom"/>
</dbReference>
<dbReference type="InterPro" id="IPR006426">
    <property type="entry name" value="Asn_synth_AEB"/>
</dbReference>
<keyword evidence="6" id="KW-0061">Asparagine biosynthesis</keyword>
<dbReference type="Gene3D" id="3.60.20.10">
    <property type="entry name" value="Glutamine Phosphoribosylpyrophosphate, subunit 1, domain 1"/>
    <property type="match status" value="1"/>
</dbReference>
<comment type="pathway">
    <text evidence="1">Amino-acid biosynthesis; L-asparagine biosynthesis; L-asparagine from L-aspartate (L-Gln route): step 1/1.</text>
</comment>
<dbReference type="Pfam" id="PF00733">
    <property type="entry name" value="Asn_synthase"/>
    <property type="match status" value="1"/>
</dbReference>
<dbReference type="InterPro" id="IPR001962">
    <property type="entry name" value="Asn_synthase"/>
</dbReference>
<evidence type="ECO:0000256" key="2">
    <source>
        <dbReference type="ARBA" id="ARBA00005752"/>
    </source>
</evidence>